<dbReference type="InterPro" id="IPR018848">
    <property type="entry name" value="WIYLD_domain"/>
</dbReference>
<name>A0AAN9FN28_CLITE</name>
<accession>A0AAN9FN28</accession>
<dbReference type="EMBL" id="JAYKXN010000006">
    <property type="protein sequence ID" value="KAK7277861.1"/>
    <property type="molecule type" value="Genomic_DNA"/>
</dbReference>
<dbReference type="Proteomes" id="UP001359559">
    <property type="component" value="Unassembled WGS sequence"/>
</dbReference>
<feature type="domain" description="WIYLD" evidence="1">
    <location>
        <begin position="1"/>
        <end position="55"/>
    </location>
</feature>
<dbReference type="InterPro" id="IPR043017">
    <property type="entry name" value="WIYLD_dom_sf"/>
</dbReference>
<gene>
    <name evidence="2" type="ORF">RJT34_22880</name>
</gene>
<dbReference type="PANTHER" id="PTHR34271">
    <property type="entry name" value="NUCLEOLAR HISTONE METHYLTRANSFERASE-RELATED PROTEIN"/>
    <property type="match status" value="1"/>
</dbReference>
<reference evidence="2 3" key="1">
    <citation type="submission" date="2024-01" db="EMBL/GenBank/DDBJ databases">
        <title>The genomes of 5 underutilized Papilionoideae crops provide insights into root nodulation and disease resistance.</title>
        <authorList>
            <person name="Yuan L."/>
        </authorList>
    </citation>
    <scope>NUCLEOTIDE SEQUENCE [LARGE SCALE GENOMIC DNA]</scope>
    <source>
        <strain evidence="2">LY-2023</strain>
        <tissue evidence="2">Leaf</tissue>
    </source>
</reference>
<evidence type="ECO:0000259" key="1">
    <source>
        <dbReference type="Pfam" id="PF10440"/>
    </source>
</evidence>
<proteinExistence type="predicted"/>
<dbReference type="AlphaFoldDB" id="A0AAN9FN28"/>
<sequence>MDAALDAMAPYGFPNKLVRTTVSQLLKVYGGKAGWVFIEDSAYTLLIDTLLQQQSNPSPEVFFSSHFRSIAYSPSNPLEQTQFSHNNLCAICVD</sequence>
<keyword evidence="3" id="KW-1185">Reference proteome</keyword>
<dbReference type="Pfam" id="PF10440">
    <property type="entry name" value="WIYLD"/>
    <property type="match status" value="1"/>
</dbReference>
<dbReference type="PANTHER" id="PTHR34271:SF1">
    <property type="entry name" value="NUCLEOLAR HISTONE METHYLTRANSFERASE-RELATED PROTEIN"/>
    <property type="match status" value="1"/>
</dbReference>
<organism evidence="2 3">
    <name type="scientific">Clitoria ternatea</name>
    <name type="common">Butterfly pea</name>
    <dbReference type="NCBI Taxonomy" id="43366"/>
    <lineage>
        <taxon>Eukaryota</taxon>
        <taxon>Viridiplantae</taxon>
        <taxon>Streptophyta</taxon>
        <taxon>Embryophyta</taxon>
        <taxon>Tracheophyta</taxon>
        <taxon>Spermatophyta</taxon>
        <taxon>Magnoliopsida</taxon>
        <taxon>eudicotyledons</taxon>
        <taxon>Gunneridae</taxon>
        <taxon>Pentapetalae</taxon>
        <taxon>rosids</taxon>
        <taxon>fabids</taxon>
        <taxon>Fabales</taxon>
        <taxon>Fabaceae</taxon>
        <taxon>Papilionoideae</taxon>
        <taxon>50 kb inversion clade</taxon>
        <taxon>NPAAA clade</taxon>
        <taxon>indigoferoid/millettioid clade</taxon>
        <taxon>Phaseoleae</taxon>
        <taxon>Clitoria</taxon>
    </lineage>
</organism>
<protein>
    <recommendedName>
        <fullName evidence="1">WIYLD domain-containing protein</fullName>
    </recommendedName>
</protein>
<comment type="caution">
    <text evidence="2">The sequence shown here is derived from an EMBL/GenBank/DDBJ whole genome shotgun (WGS) entry which is preliminary data.</text>
</comment>
<evidence type="ECO:0000313" key="3">
    <source>
        <dbReference type="Proteomes" id="UP001359559"/>
    </source>
</evidence>
<dbReference type="Gene3D" id="1.10.8.850">
    <property type="entry name" value="Histone-lysine N methyltransferase , C-terminal domain-like"/>
    <property type="match status" value="1"/>
</dbReference>
<evidence type="ECO:0000313" key="2">
    <source>
        <dbReference type="EMBL" id="KAK7277861.1"/>
    </source>
</evidence>